<reference evidence="2" key="1">
    <citation type="journal article" date="2013" name="Stand. Genomic Sci.">
        <title>Complete genome sequence of Desulfocapsa sulfexigens, a marine deltaproteobacterium specialized in disproportionating inorganic sulfur compounds.</title>
        <authorList>
            <person name="Finster K.W."/>
            <person name="Kjeldsen K.U."/>
            <person name="Kube M."/>
            <person name="Reinhardt R."/>
            <person name="Mussmann M."/>
            <person name="Amann R."/>
            <person name="Schreiber L."/>
        </authorList>
    </citation>
    <scope>NUCLEOTIDE SEQUENCE [LARGE SCALE GENOMIC DNA]</scope>
    <source>
        <strain evidence="2">DSM 10523 / SB164P1</strain>
    </source>
</reference>
<gene>
    <name evidence="1" type="ordered locus">UWK_00658</name>
</gene>
<dbReference type="HOGENOM" id="CLU_140176_15_4_7"/>
<dbReference type="InterPro" id="IPR052931">
    <property type="entry name" value="Prophage_regulatory_activator"/>
</dbReference>
<dbReference type="eggNOG" id="COG3311">
    <property type="taxonomic scope" value="Bacteria"/>
</dbReference>
<evidence type="ECO:0000313" key="1">
    <source>
        <dbReference type="EMBL" id="AGF77239.1"/>
    </source>
</evidence>
<dbReference type="STRING" id="1167006.UWK_00658"/>
<keyword evidence="2" id="KW-1185">Reference proteome</keyword>
<dbReference type="EMBL" id="CP003985">
    <property type="protein sequence ID" value="AGF77239.1"/>
    <property type="molecule type" value="Genomic_DNA"/>
</dbReference>
<proteinExistence type="predicted"/>
<dbReference type="KEGG" id="dsf:UWK_00658"/>
<protein>
    <submittedName>
        <fullName evidence="1">Putative transcriptional regulator</fullName>
    </submittedName>
</protein>
<organism evidence="1 2">
    <name type="scientific">Desulfocapsa sulfexigens (strain DSM 10523 / SB164P1)</name>
    <dbReference type="NCBI Taxonomy" id="1167006"/>
    <lineage>
        <taxon>Bacteria</taxon>
        <taxon>Pseudomonadati</taxon>
        <taxon>Thermodesulfobacteriota</taxon>
        <taxon>Desulfobulbia</taxon>
        <taxon>Desulfobulbales</taxon>
        <taxon>Desulfocapsaceae</taxon>
        <taxon>Desulfocapsa</taxon>
    </lineage>
</organism>
<dbReference type="PANTHER" id="PTHR36154">
    <property type="entry name" value="DNA-BINDING TRANSCRIPTIONAL ACTIVATOR ALPA"/>
    <property type="match status" value="1"/>
</dbReference>
<dbReference type="Proteomes" id="UP000011721">
    <property type="component" value="Chromosome"/>
</dbReference>
<dbReference type="InterPro" id="IPR010260">
    <property type="entry name" value="AlpA"/>
</dbReference>
<name>M1NBQ1_DESSD</name>
<dbReference type="Gene3D" id="1.10.238.160">
    <property type="match status" value="1"/>
</dbReference>
<dbReference type="RefSeq" id="WP_015402937.1">
    <property type="nucleotide sequence ID" value="NC_020304.1"/>
</dbReference>
<accession>M1NBQ1</accession>
<dbReference type="PANTHER" id="PTHR36154:SF1">
    <property type="entry name" value="DNA-BINDING TRANSCRIPTIONAL ACTIVATOR ALPA"/>
    <property type="match status" value="1"/>
</dbReference>
<dbReference type="Pfam" id="PF05930">
    <property type="entry name" value="Phage_AlpA"/>
    <property type="match status" value="1"/>
</dbReference>
<dbReference type="AlphaFoldDB" id="M1NBQ1"/>
<sequence length="69" mass="7770">MENSYQPSLQIRLLRRPEVEAVTGLKRSTIYARIKMGTFPAPVQLGPKSVAWKSSDIQSWIEGLPKSNL</sequence>
<evidence type="ECO:0000313" key="2">
    <source>
        <dbReference type="Proteomes" id="UP000011721"/>
    </source>
</evidence>
<dbReference type="OrthoDB" id="9801242at2"/>